<dbReference type="PATRIC" id="fig|1666911.3.peg.2432"/>
<dbReference type="GO" id="GO:0009055">
    <property type="term" value="F:electron transfer activity"/>
    <property type="evidence" value="ECO:0007669"/>
    <property type="project" value="UniProtKB-UniRule"/>
</dbReference>
<dbReference type="Pfam" id="PF02525">
    <property type="entry name" value="Flavodoxin_2"/>
    <property type="match status" value="1"/>
</dbReference>
<dbReference type="PANTHER" id="PTHR43741:SF4">
    <property type="entry name" value="FMN-DEPENDENT NADH:QUINONE OXIDOREDUCTASE"/>
    <property type="match status" value="1"/>
</dbReference>
<keyword evidence="3 6" id="KW-0560">Oxidoreductase</keyword>
<feature type="domain" description="Flavodoxin-like fold" evidence="7">
    <location>
        <begin position="1"/>
        <end position="191"/>
    </location>
</feature>
<feature type="binding site" evidence="6">
    <location>
        <position position="9"/>
    </location>
    <ligand>
        <name>FMN</name>
        <dbReference type="ChEBI" id="CHEBI:58210"/>
    </ligand>
</feature>
<dbReference type="GO" id="GO:0016655">
    <property type="term" value="F:oxidoreductase activity, acting on NAD(P)H, quinone or similar compound as acceptor"/>
    <property type="evidence" value="ECO:0007669"/>
    <property type="project" value="InterPro"/>
</dbReference>
<dbReference type="GO" id="GO:0010181">
    <property type="term" value="F:FMN binding"/>
    <property type="evidence" value="ECO:0007669"/>
    <property type="project" value="UniProtKB-UniRule"/>
</dbReference>
<comment type="cofactor">
    <cofactor evidence="6">
        <name>FMN</name>
        <dbReference type="ChEBI" id="CHEBI:58210"/>
    </cofactor>
    <text evidence="6">Binds 1 FMN per subunit.</text>
</comment>
<comment type="caution">
    <text evidence="6">Lacks conserved residue(s) required for the propagation of feature annotation.</text>
</comment>
<dbReference type="PANTHER" id="PTHR43741">
    <property type="entry name" value="FMN-DEPENDENT NADH-AZOREDUCTASE 1"/>
    <property type="match status" value="1"/>
</dbReference>
<dbReference type="InterPro" id="IPR003680">
    <property type="entry name" value="Flavodoxin_fold"/>
</dbReference>
<evidence type="ECO:0000256" key="1">
    <source>
        <dbReference type="ARBA" id="ARBA00022630"/>
    </source>
</evidence>
<evidence type="ECO:0000256" key="2">
    <source>
        <dbReference type="ARBA" id="ARBA00022643"/>
    </source>
</evidence>
<evidence type="ECO:0000313" key="8">
    <source>
        <dbReference type="EMBL" id="KPQ37517.1"/>
    </source>
</evidence>
<dbReference type="InterPro" id="IPR023048">
    <property type="entry name" value="NADH:quinone_OxRdtase_FMN_depd"/>
</dbReference>
<feature type="binding site" evidence="6">
    <location>
        <begin position="15"/>
        <end position="17"/>
    </location>
    <ligand>
        <name>FMN</name>
        <dbReference type="ChEBI" id="CHEBI:58210"/>
    </ligand>
</feature>
<accession>A0A0P8BTX6</accession>
<evidence type="ECO:0000256" key="3">
    <source>
        <dbReference type="ARBA" id="ARBA00023002"/>
    </source>
</evidence>
<dbReference type="EMBL" id="LJZR01000001">
    <property type="protein sequence ID" value="KPQ37517.1"/>
    <property type="molecule type" value="Genomic_DNA"/>
</dbReference>
<comment type="catalytic activity">
    <reaction evidence="5">
        <text>N,N-dimethyl-1,4-phenylenediamine + anthranilate + 2 NAD(+) = 2-(4-dimethylaminophenyl)diazenylbenzoate + 2 NADH + 2 H(+)</text>
        <dbReference type="Rhea" id="RHEA:55872"/>
        <dbReference type="ChEBI" id="CHEBI:15378"/>
        <dbReference type="ChEBI" id="CHEBI:15783"/>
        <dbReference type="ChEBI" id="CHEBI:16567"/>
        <dbReference type="ChEBI" id="CHEBI:57540"/>
        <dbReference type="ChEBI" id="CHEBI:57945"/>
        <dbReference type="ChEBI" id="CHEBI:71579"/>
        <dbReference type="EC" id="1.7.1.17"/>
    </reaction>
    <physiologicalReaction direction="right-to-left" evidence="5">
        <dbReference type="Rhea" id="RHEA:55874"/>
    </physiologicalReaction>
</comment>
<gene>
    <name evidence="8" type="primary">acpD</name>
    <name evidence="6" type="synonym">azoR</name>
    <name evidence="8" type="ORF">HLUCCA11_00280</name>
</gene>
<proteinExistence type="inferred from homology"/>
<comment type="caution">
    <text evidence="8">The sequence shown here is derived from an EMBL/GenBank/DDBJ whole genome shotgun (WGS) entry which is preliminary data.</text>
</comment>
<dbReference type="SUPFAM" id="SSF52218">
    <property type="entry name" value="Flavoproteins"/>
    <property type="match status" value="1"/>
</dbReference>
<comment type="subunit">
    <text evidence="6">Homodimer.</text>
</comment>
<comment type="function">
    <text evidence="6">Quinone reductase that provides resistance to thiol-specific stress caused by electrophilic quinones.</text>
</comment>
<comment type="catalytic activity">
    <reaction evidence="6">
        <text>2 a quinone + NADH + H(+) = 2 a 1,4-benzosemiquinone + NAD(+)</text>
        <dbReference type="Rhea" id="RHEA:65952"/>
        <dbReference type="ChEBI" id="CHEBI:15378"/>
        <dbReference type="ChEBI" id="CHEBI:57540"/>
        <dbReference type="ChEBI" id="CHEBI:57945"/>
        <dbReference type="ChEBI" id="CHEBI:132124"/>
        <dbReference type="ChEBI" id="CHEBI:134225"/>
    </reaction>
</comment>
<dbReference type="Gene3D" id="3.40.50.360">
    <property type="match status" value="1"/>
</dbReference>
<reference evidence="8 9" key="1">
    <citation type="submission" date="2015-09" db="EMBL/GenBank/DDBJ databases">
        <title>Identification and resolution of microdiversity through metagenomic sequencing of parallel consortia.</title>
        <authorList>
            <person name="Nelson W.C."/>
            <person name="Romine M.F."/>
            <person name="Lindemann S.R."/>
        </authorList>
    </citation>
    <scope>NUCLEOTIDE SEQUENCE [LARGE SCALE GENOMIC DNA]</scope>
    <source>
        <strain evidence="8">Ana</strain>
    </source>
</reference>
<dbReference type="STRING" id="1666911.HLUCCA11_00280"/>
<dbReference type="GO" id="GO:0016652">
    <property type="term" value="F:oxidoreductase activity, acting on NAD(P)H as acceptor"/>
    <property type="evidence" value="ECO:0007669"/>
    <property type="project" value="UniProtKB-UniRule"/>
</dbReference>
<sequence>MKILRIDSSVRYTHSVSRQLTDELLSRLTQQHPDAEIIVRDVAKGLPFVNEAMVAAYNTPDEDRTPEQKEILQPSNELVAELQAADLLVMGVPIYNFSVPAPLKAYIDLVARANLTFTYSSEGPKGLLKDRPTYIIITSGGTTVGSDIDYTSGYLKLVLGFLGIESIEIIAADSLSRTGSDKLERVREQLQALPTA</sequence>
<comment type="similarity">
    <text evidence="6">Belongs to the azoreductase type 1 family.</text>
</comment>
<keyword evidence="2 6" id="KW-0288">FMN</keyword>
<comment type="function">
    <text evidence="6">Also exhibits azoreductase activity. Catalyzes the reductive cleavage of the azo bond in aromatic azo compounds to the corresponding amines.</text>
</comment>
<dbReference type="EC" id="1.7.1.17" evidence="6"/>
<evidence type="ECO:0000256" key="4">
    <source>
        <dbReference type="ARBA" id="ARBA00023027"/>
    </source>
</evidence>
<organism evidence="8 9">
    <name type="scientific">Phormidesmis priestleyi Ana</name>
    <dbReference type="NCBI Taxonomy" id="1666911"/>
    <lineage>
        <taxon>Bacteria</taxon>
        <taxon>Bacillati</taxon>
        <taxon>Cyanobacteriota</taxon>
        <taxon>Cyanophyceae</taxon>
        <taxon>Leptolyngbyales</taxon>
        <taxon>Leptolyngbyaceae</taxon>
        <taxon>Phormidesmis</taxon>
    </lineage>
</organism>
<protein>
    <recommendedName>
        <fullName evidence="6">FMN dependent NADH:quinone oxidoreductase</fullName>
        <ecNumber evidence="6">1.6.5.-</ecNumber>
    </recommendedName>
    <alternativeName>
        <fullName evidence="6">Azo-dye reductase</fullName>
    </alternativeName>
    <alternativeName>
        <fullName evidence="6">FMN-dependent NADH-azo compound oxidoreductase</fullName>
    </alternativeName>
    <alternativeName>
        <fullName evidence="6">FMN-dependent NADH-azoreductase</fullName>
        <ecNumber evidence="6">1.7.1.17</ecNumber>
    </alternativeName>
</protein>
<evidence type="ECO:0000256" key="5">
    <source>
        <dbReference type="ARBA" id="ARBA00048542"/>
    </source>
</evidence>
<keyword evidence="4 6" id="KW-0520">NAD</keyword>
<dbReference type="EC" id="1.6.5.-" evidence="6"/>
<dbReference type="AlphaFoldDB" id="A0A0P8BTX6"/>
<evidence type="ECO:0000259" key="7">
    <source>
        <dbReference type="Pfam" id="PF02525"/>
    </source>
</evidence>
<dbReference type="Proteomes" id="UP000050465">
    <property type="component" value="Unassembled WGS sequence"/>
</dbReference>
<dbReference type="InterPro" id="IPR029039">
    <property type="entry name" value="Flavoprotein-like_sf"/>
</dbReference>
<keyword evidence="1 6" id="KW-0285">Flavoprotein</keyword>
<evidence type="ECO:0000313" key="9">
    <source>
        <dbReference type="Proteomes" id="UP000050465"/>
    </source>
</evidence>
<name>A0A0P8BTX6_9CYAN</name>
<dbReference type="HAMAP" id="MF_01216">
    <property type="entry name" value="Azoreductase_type1"/>
    <property type="match status" value="1"/>
</dbReference>
<feature type="binding site" evidence="6">
    <location>
        <begin position="138"/>
        <end position="141"/>
    </location>
    <ligand>
        <name>FMN</name>
        <dbReference type="ChEBI" id="CHEBI:58210"/>
    </ligand>
</feature>
<dbReference type="InterPro" id="IPR050104">
    <property type="entry name" value="FMN-dep_NADH:Q_OxRdtase_AzoR1"/>
</dbReference>
<evidence type="ECO:0000256" key="6">
    <source>
        <dbReference type="HAMAP-Rule" id="MF_01216"/>
    </source>
</evidence>